<dbReference type="InterPro" id="IPR013713">
    <property type="entry name" value="XPO2_central"/>
</dbReference>
<feature type="compositionally biased region" description="Basic and acidic residues" evidence="1">
    <location>
        <begin position="145"/>
        <end position="160"/>
    </location>
</feature>
<dbReference type="EMBL" id="CALNXK010000053">
    <property type="protein sequence ID" value="CAH3133725.1"/>
    <property type="molecule type" value="Genomic_DNA"/>
</dbReference>
<protein>
    <recommendedName>
        <fullName evidence="2">Exportin-2 central domain-containing protein</fullName>
    </recommendedName>
</protein>
<dbReference type="Proteomes" id="UP001159405">
    <property type="component" value="Unassembled WGS sequence"/>
</dbReference>
<proteinExistence type="predicted"/>
<keyword evidence="4" id="KW-1185">Reference proteome</keyword>
<sequence>MLLILSHGQSCVERGFSDNKDILSNNMQDETLISYRISYDGIKNQDGPIEDSVTKELLVSCRHAHARYQSCLNQKKKTEEASQKEKRKKEVQEELQSSRKKKERLEKMVQELTKEADELATEAETKHKMDLLVKSNALRSKSREKRKEIEHEEKNIDGLQKKLKLM</sequence>
<feature type="domain" description="Exportin-2 central" evidence="2">
    <location>
        <begin position="12"/>
        <end position="138"/>
    </location>
</feature>
<evidence type="ECO:0000259" key="2">
    <source>
        <dbReference type="Pfam" id="PF08506"/>
    </source>
</evidence>
<feature type="region of interest" description="Disordered" evidence="1">
    <location>
        <begin position="134"/>
        <end position="166"/>
    </location>
</feature>
<dbReference type="Pfam" id="PF08506">
    <property type="entry name" value="Cse1"/>
    <property type="match status" value="1"/>
</dbReference>
<evidence type="ECO:0000256" key="1">
    <source>
        <dbReference type="SAM" id="MobiDB-lite"/>
    </source>
</evidence>
<accession>A0ABN8P4T3</accession>
<gene>
    <name evidence="3" type="ORF">PLOB_00037026</name>
</gene>
<organism evidence="3 4">
    <name type="scientific">Porites lobata</name>
    <dbReference type="NCBI Taxonomy" id="104759"/>
    <lineage>
        <taxon>Eukaryota</taxon>
        <taxon>Metazoa</taxon>
        <taxon>Cnidaria</taxon>
        <taxon>Anthozoa</taxon>
        <taxon>Hexacorallia</taxon>
        <taxon>Scleractinia</taxon>
        <taxon>Fungiina</taxon>
        <taxon>Poritidae</taxon>
        <taxon>Porites</taxon>
    </lineage>
</organism>
<reference evidence="3 4" key="1">
    <citation type="submission" date="2022-05" db="EMBL/GenBank/DDBJ databases">
        <authorList>
            <consortium name="Genoscope - CEA"/>
            <person name="William W."/>
        </authorList>
    </citation>
    <scope>NUCLEOTIDE SEQUENCE [LARGE SCALE GENOMIC DNA]</scope>
</reference>
<evidence type="ECO:0000313" key="4">
    <source>
        <dbReference type="Proteomes" id="UP001159405"/>
    </source>
</evidence>
<name>A0ABN8P4T3_9CNID</name>
<comment type="caution">
    <text evidence="3">The sequence shown here is derived from an EMBL/GenBank/DDBJ whole genome shotgun (WGS) entry which is preliminary data.</text>
</comment>
<feature type="compositionally biased region" description="Basic and acidic residues" evidence="1">
    <location>
        <begin position="76"/>
        <end position="92"/>
    </location>
</feature>
<evidence type="ECO:0000313" key="3">
    <source>
        <dbReference type="EMBL" id="CAH3133725.1"/>
    </source>
</evidence>
<feature type="region of interest" description="Disordered" evidence="1">
    <location>
        <begin position="71"/>
        <end position="105"/>
    </location>
</feature>